<comment type="caution">
    <text evidence="2">The sequence shown here is derived from an EMBL/GenBank/DDBJ whole genome shotgun (WGS) entry which is preliminary data.</text>
</comment>
<gene>
    <name evidence="2" type="ORF">JQN70_10535</name>
</gene>
<organism evidence="2 3">
    <name type="scientific">Phycicoccus sonneratiae</name>
    <dbReference type="NCBI Taxonomy" id="2807628"/>
    <lineage>
        <taxon>Bacteria</taxon>
        <taxon>Bacillati</taxon>
        <taxon>Actinomycetota</taxon>
        <taxon>Actinomycetes</taxon>
        <taxon>Micrococcales</taxon>
        <taxon>Intrasporangiaceae</taxon>
        <taxon>Phycicoccus</taxon>
    </lineage>
</organism>
<keyword evidence="3" id="KW-1185">Reference proteome</keyword>
<protein>
    <submittedName>
        <fullName evidence="2">Uncharacterized protein</fullName>
    </submittedName>
</protein>
<dbReference type="EMBL" id="JAFDVD010000011">
    <property type="protein sequence ID" value="MBM6400823.1"/>
    <property type="molecule type" value="Genomic_DNA"/>
</dbReference>
<reference evidence="2" key="1">
    <citation type="submission" date="2021-02" db="EMBL/GenBank/DDBJ databases">
        <title>Phycicoccus sp. MQZ13P-5T, whole genome shotgun sequence.</title>
        <authorList>
            <person name="Tuo L."/>
        </authorList>
    </citation>
    <scope>NUCLEOTIDE SEQUENCE</scope>
    <source>
        <strain evidence="2">MQZ13P-5</strain>
    </source>
</reference>
<accession>A0ABS2CLW0</accession>
<proteinExistence type="predicted"/>
<sequence length="188" mass="20466">MSEPATPASDPAAGPDVTRLLHEAASRSGLMWVHVPGGTTHPVWHAWHDTGDERGTGPAAYVVSGPGEQTLPWLPTQVEVVLRSKDTGGRLLTMRATAEELAPGSPEWEAAAEVLRPERLNATGDVVERWRRGCTLHKITPHGRPIESPGHYEDASGAEPVRPAPATTAAWRPWHWRGRAGARRNTRR</sequence>
<name>A0ABS2CLW0_9MICO</name>
<feature type="region of interest" description="Disordered" evidence="1">
    <location>
        <begin position="141"/>
        <end position="168"/>
    </location>
</feature>
<dbReference type="RefSeq" id="WP_204131300.1">
    <property type="nucleotide sequence ID" value="NZ_JAFDVD010000011.1"/>
</dbReference>
<dbReference type="Proteomes" id="UP001430172">
    <property type="component" value="Unassembled WGS sequence"/>
</dbReference>
<evidence type="ECO:0000313" key="2">
    <source>
        <dbReference type="EMBL" id="MBM6400823.1"/>
    </source>
</evidence>
<evidence type="ECO:0000313" key="3">
    <source>
        <dbReference type="Proteomes" id="UP001430172"/>
    </source>
</evidence>
<evidence type="ECO:0000256" key="1">
    <source>
        <dbReference type="SAM" id="MobiDB-lite"/>
    </source>
</evidence>